<reference evidence="1" key="1">
    <citation type="submission" date="2018-02" db="EMBL/GenBank/DDBJ databases">
        <title>The genomes of Aspergillus section Nigri reveals drivers in fungal speciation.</title>
        <authorList>
            <consortium name="DOE Joint Genome Institute"/>
            <person name="Vesth T.C."/>
            <person name="Nybo J."/>
            <person name="Theobald S."/>
            <person name="Brandl J."/>
            <person name="Frisvad J.C."/>
            <person name="Nielsen K.F."/>
            <person name="Lyhne E.K."/>
            <person name="Kogle M.E."/>
            <person name="Kuo A."/>
            <person name="Riley R."/>
            <person name="Clum A."/>
            <person name="Nolan M."/>
            <person name="Lipzen A."/>
            <person name="Salamov A."/>
            <person name="Henrissat B."/>
            <person name="Wiebenga A."/>
            <person name="De vries R.P."/>
            <person name="Grigoriev I.V."/>
            <person name="Mortensen U.H."/>
            <person name="Andersen M.R."/>
            <person name="Baker S.E."/>
        </authorList>
    </citation>
    <scope>NUCLEOTIDE SEQUENCE</scope>
    <source>
        <strain evidence="1">CBS 621.78</strain>
    </source>
</reference>
<evidence type="ECO:0000313" key="1">
    <source>
        <dbReference type="EMBL" id="RAH41305.1"/>
    </source>
</evidence>
<evidence type="ECO:0000313" key="2">
    <source>
        <dbReference type="Proteomes" id="UP000249057"/>
    </source>
</evidence>
<proteinExistence type="predicted"/>
<accession>A0ACD1FWF2</accession>
<dbReference type="Proteomes" id="UP000249057">
    <property type="component" value="Unassembled WGS sequence"/>
</dbReference>
<gene>
    <name evidence="1" type="ORF">BO95DRAFT_485586</name>
</gene>
<protein>
    <submittedName>
        <fullName evidence="1">Uncharacterized protein</fullName>
    </submittedName>
</protein>
<organism evidence="1 2">
    <name type="scientific">Aspergillus brunneoviolaceus CBS 621.78</name>
    <dbReference type="NCBI Taxonomy" id="1450534"/>
    <lineage>
        <taxon>Eukaryota</taxon>
        <taxon>Fungi</taxon>
        <taxon>Dikarya</taxon>
        <taxon>Ascomycota</taxon>
        <taxon>Pezizomycotina</taxon>
        <taxon>Eurotiomycetes</taxon>
        <taxon>Eurotiomycetidae</taxon>
        <taxon>Eurotiales</taxon>
        <taxon>Aspergillaceae</taxon>
        <taxon>Aspergillus</taxon>
        <taxon>Aspergillus subgen. Circumdati</taxon>
    </lineage>
</organism>
<sequence length="370" mass="42766">MPRNGTCMMNQMLAESKPVEELGDETAPAHPVSDVQTIRLLRHHAKRSSEFNTLPFWLSKEDVKRQMIAKQEAESMHKINTAVQLAKQEAAVRKEEEEKERREQVWQERYQGLAREEAMARDGRHREELDRLYSKLNALQTGTFKLLGDDLIVNQMRRLNQLLDNWVKVNFKDVAKIKPESIEADGQLNAPQRRAWVHATAASLIHAEIFEPYHFWLPENPLGDFLSKIELNVRDNCSEIELNVWRMATSVAIQAGSGRRCERVISRTVRNAERILADFSSTQEEQRQGQLRGLLWKCADLRHALSQQKQRFFFCCSPLGVMFDPQSMIFGGGDEEPASIVRWSLWPAIMKRVDKRSSVVEPELVWTMES</sequence>
<name>A0ACD1FWF2_9EURO</name>
<dbReference type="EMBL" id="KZ825390">
    <property type="protein sequence ID" value="RAH41305.1"/>
    <property type="molecule type" value="Genomic_DNA"/>
</dbReference>
<keyword evidence="2" id="KW-1185">Reference proteome</keyword>